<dbReference type="PANTHER" id="PTHR43884:SF12">
    <property type="entry name" value="ISOVALERYL-COA DEHYDROGENASE, MITOCHONDRIAL-RELATED"/>
    <property type="match status" value="1"/>
</dbReference>
<dbReference type="SUPFAM" id="SSF56645">
    <property type="entry name" value="Acyl-CoA dehydrogenase NM domain-like"/>
    <property type="match status" value="1"/>
</dbReference>
<evidence type="ECO:0000313" key="9">
    <source>
        <dbReference type="EMBL" id="SFO24099.1"/>
    </source>
</evidence>
<evidence type="ECO:0000256" key="4">
    <source>
        <dbReference type="ARBA" id="ARBA00022827"/>
    </source>
</evidence>
<evidence type="ECO:0000259" key="6">
    <source>
        <dbReference type="Pfam" id="PF00441"/>
    </source>
</evidence>
<dbReference type="PIRSF" id="PIRSF016578">
    <property type="entry name" value="HsaA"/>
    <property type="match status" value="1"/>
</dbReference>
<accession>A0A1I5FKG7</accession>
<comment type="cofactor">
    <cofactor evidence="1">
        <name>FAD</name>
        <dbReference type="ChEBI" id="CHEBI:57692"/>
    </cofactor>
</comment>
<dbReference type="GO" id="GO:0003995">
    <property type="term" value="F:acyl-CoA dehydrogenase activity"/>
    <property type="evidence" value="ECO:0007669"/>
    <property type="project" value="TreeGrafter"/>
</dbReference>
<dbReference type="Proteomes" id="UP000270697">
    <property type="component" value="Unassembled WGS sequence"/>
</dbReference>
<dbReference type="AlphaFoldDB" id="A0A1I5FKG7"/>
<dbReference type="InterPro" id="IPR013786">
    <property type="entry name" value="AcylCoA_DH/ox_N"/>
</dbReference>
<feature type="region of interest" description="Disordered" evidence="5">
    <location>
        <begin position="1"/>
        <end position="29"/>
    </location>
</feature>
<reference evidence="9 10" key="1">
    <citation type="submission" date="2016-10" db="EMBL/GenBank/DDBJ databases">
        <authorList>
            <person name="de Groot N.N."/>
        </authorList>
    </citation>
    <scope>NUCLEOTIDE SEQUENCE [LARGE SCALE GENOMIC DNA]</scope>
    <source>
        <strain evidence="9 10">CPCC 201259</strain>
    </source>
</reference>
<dbReference type="InterPro" id="IPR046373">
    <property type="entry name" value="Acyl-CoA_Oxase/DH_mid-dom_sf"/>
</dbReference>
<organism evidence="9 10">
    <name type="scientific">Saccharopolyspora antimicrobica</name>
    <dbReference type="NCBI Taxonomy" id="455193"/>
    <lineage>
        <taxon>Bacteria</taxon>
        <taxon>Bacillati</taxon>
        <taxon>Actinomycetota</taxon>
        <taxon>Actinomycetes</taxon>
        <taxon>Pseudonocardiales</taxon>
        <taxon>Pseudonocardiaceae</taxon>
        <taxon>Saccharopolyspora</taxon>
    </lineage>
</organism>
<sequence>MSSSVSTPVLLNRTPGERDANQPRETAKREIEPDVTTAVNRGEAETVGFDALADQVAAVAEEHVAAADREAVFPVAALDELRRTRLLGLLVPVEHGGLGGSVADVLRIGIRLGRVDMSLAMIFTMHCQQVAAVVRHAAEPLRSELLGRLGSGAEYLASVTTEVGTGGHLLSAGSALRSDGAQLAVDRFAPIVTGGAHADGFLITMRAVEADAPNQVSLVYARRDQLTTDASGDWQPMGMRASHSIALQLTGTVPAHQIVGAPGGFADIAGSVFGPLAHLGWSAAWLGTAAGALSRVLRLLRSPAGRKRFDVKSELLLTRLSKARQRLDSVHALLWRTEEMVRTTSNLSLPRNQLLLNALKITAAEQCHAAVDDLVDAVGLRHGYLKDSPTRLEQALRDLRSAALNYSNDRLHLADGRLALMDSEVRFA</sequence>
<keyword evidence="11" id="KW-1185">Reference proteome</keyword>
<keyword evidence="4" id="KW-0274">FAD</keyword>
<evidence type="ECO:0000313" key="8">
    <source>
        <dbReference type="EMBL" id="RKT82199.1"/>
    </source>
</evidence>
<dbReference type="SUPFAM" id="SSF47203">
    <property type="entry name" value="Acyl-CoA dehydrogenase C-terminal domain-like"/>
    <property type="match status" value="1"/>
</dbReference>
<dbReference type="Gene3D" id="1.20.140.10">
    <property type="entry name" value="Butyryl-CoA Dehydrogenase, subunit A, domain 3"/>
    <property type="match status" value="1"/>
</dbReference>
<gene>
    <name evidence="8" type="ORF">ATL45_0443</name>
    <name evidence="9" type="ORF">SAMN05421805_111115</name>
</gene>
<dbReference type="Gene3D" id="2.40.110.10">
    <property type="entry name" value="Butyryl-CoA Dehydrogenase, subunit A, domain 2"/>
    <property type="match status" value="1"/>
</dbReference>
<dbReference type="GO" id="GO:0050660">
    <property type="term" value="F:flavin adenine dinucleotide binding"/>
    <property type="evidence" value="ECO:0007669"/>
    <property type="project" value="InterPro"/>
</dbReference>
<dbReference type="Pfam" id="PF00441">
    <property type="entry name" value="Acyl-CoA_dh_1"/>
    <property type="match status" value="1"/>
</dbReference>
<dbReference type="InterPro" id="IPR009100">
    <property type="entry name" value="AcylCoA_DH/oxidase_NM_dom_sf"/>
</dbReference>
<reference evidence="8 11" key="2">
    <citation type="submission" date="2018-10" db="EMBL/GenBank/DDBJ databases">
        <title>Sequencing the genomes of 1000 actinobacteria strains.</title>
        <authorList>
            <person name="Klenk H.-P."/>
        </authorList>
    </citation>
    <scope>NUCLEOTIDE SEQUENCE [LARGE SCALE GENOMIC DNA]</scope>
    <source>
        <strain evidence="8 11">DSM 45119</strain>
    </source>
</reference>
<dbReference type="STRING" id="455193.SAMN05421805_111115"/>
<proteinExistence type="inferred from homology"/>
<evidence type="ECO:0000313" key="10">
    <source>
        <dbReference type="Proteomes" id="UP000199398"/>
    </source>
</evidence>
<evidence type="ECO:0000256" key="2">
    <source>
        <dbReference type="ARBA" id="ARBA00009347"/>
    </source>
</evidence>
<keyword evidence="3" id="KW-0285">Flavoprotein</keyword>
<dbReference type="Pfam" id="PF02771">
    <property type="entry name" value="Acyl-CoA_dh_N"/>
    <property type="match status" value="1"/>
</dbReference>
<dbReference type="EMBL" id="FOUP01000011">
    <property type="protein sequence ID" value="SFO24099.1"/>
    <property type="molecule type" value="Genomic_DNA"/>
</dbReference>
<dbReference type="PANTHER" id="PTHR43884">
    <property type="entry name" value="ACYL-COA DEHYDROGENASE"/>
    <property type="match status" value="1"/>
</dbReference>
<comment type="similarity">
    <text evidence="2">Belongs to the acyl-CoA dehydrogenase family.</text>
</comment>
<name>A0A1I5FKG7_9PSEU</name>
<dbReference type="Proteomes" id="UP000199398">
    <property type="component" value="Unassembled WGS sequence"/>
</dbReference>
<feature type="compositionally biased region" description="Basic and acidic residues" evidence="5">
    <location>
        <begin position="15"/>
        <end position="29"/>
    </location>
</feature>
<dbReference type="InterPro" id="IPR037069">
    <property type="entry name" value="AcylCoA_DH/ox_N_sf"/>
</dbReference>
<dbReference type="EMBL" id="RBXX01000002">
    <property type="protein sequence ID" value="RKT82199.1"/>
    <property type="molecule type" value="Genomic_DNA"/>
</dbReference>
<feature type="domain" description="Acyl-CoA dehydrogenase/oxidase C-terminal" evidence="6">
    <location>
        <begin position="282"/>
        <end position="402"/>
    </location>
</feature>
<evidence type="ECO:0000256" key="1">
    <source>
        <dbReference type="ARBA" id="ARBA00001974"/>
    </source>
</evidence>
<dbReference type="Gene3D" id="1.10.540.10">
    <property type="entry name" value="Acyl-CoA dehydrogenase/oxidase, N-terminal domain"/>
    <property type="match status" value="1"/>
</dbReference>
<evidence type="ECO:0000313" key="11">
    <source>
        <dbReference type="Proteomes" id="UP000270697"/>
    </source>
</evidence>
<protein>
    <submittedName>
        <fullName evidence="8 9">Acyl-CoA dehydrogenase</fullName>
    </submittedName>
</protein>
<dbReference type="InterPro" id="IPR036250">
    <property type="entry name" value="AcylCo_DH-like_C"/>
</dbReference>
<dbReference type="InterPro" id="IPR009075">
    <property type="entry name" value="AcylCo_DH/oxidase_C"/>
</dbReference>
<dbReference type="OrthoDB" id="2986495at2"/>
<feature type="domain" description="Acyl-CoA dehydrogenase/oxidase N-terminal" evidence="7">
    <location>
        <begin position="51"/>
        <end position="152"/>
    </location>
</feature>
<evidence type="ECO:0000256" key="3">
    <source>
        <dbReference type="ARBA" id="ARBA00022630"/>
    </source>
</evidence>
<evidence type="ECO:0000259" key="7">
    <source>
        <dbReference type="Pfam" id="PF02771"/>
    </source>
</evidence>
<evidence type="ECO:0000256" key="5">
    <source>
        <dbReference type="SAM" id="MobiDB-lite"/>
    </source>
</evidence>